<comment type="caution">
    <text evidence="1">The sequence shown here is derived from an EMBL/GenBank/DDBJ whole genome shotgun (WGS) entry which is preliminary data.</text>
</comment>
<dbReference type="EMBL" id="AODM01000005">
    <property type="protein sequence ID" value="EUJ64759.1"/>
    <property type="molecule type" value="Genomic_DNA"/>
</dbReference>
<dbReference type="Proteomes" id="UP000019241">
    <property type="component" value="Unassembled WGS sequence"/>
</dbReference>
<dbReference type="AlphaFoldDB" id="W7DIN6"/>
<protein>
    <submittedName>
        <fullName evidence="1">Uncharacterized protein</fullName>
    </submittedName>
</protein>
<proteinExistence type="predicted"/>
<sequence>MEIKNEKEIMLNFNNTCSLDEFCERYESASREDLTFIFNKIEEMLNEGFKDLNELVEYQKEEWNLNVNRAVINAEKTTGGMSGTGVSVIFNVQFYADDEYIETYQFFKISDHNKYTRTSFNSANLESNLLESINEFYI</sequence>
<accession>W7DIN6</accession>
<evidence type="ECO:0000313" key="2">
    <source>
        <dbReference type="Proteomes" id="UP000019241"/>
    </source>
</evidence>
<dbReference type="RefSeq" id="WP_036061842.1">
    <property type="nucleotide sequence ID" value="NZ_AODM01000005.1"/>
</dbReference>
<reference evidence="1 2" key="1">
    <citation type="submission" date="2012-12" db="EMBL/GenBank/DDBJ databases">
        <title>Novel taxa of Listeriaceae from agricultural environments in the United States.</title>
        <authorList>
            <person name="den Bakker H.C."/>
            <person name="Allred A."/>
            <person name="Warchocki S."/>
            <person name="Wright E.M."/>
            <person name="Burrell A."/>
            <person name="Nightingale K.K."/>
            <person name="Kephart D."/>
            <person name="Wiedmann M."/>
        </authorList>
    </citation>
    <scope>NUCLEOTIDE SEQUENCE [LARGE SCALE GENOMIC DNA]</scope>
    <source>
        <strain evidence="1 2">FSL S10-1203</strain>
    </source>
</reference>
<gene>
    <name evidence="1" type="ORF">MCOL2_01065</name>
</gene>
<evidence type="ECO:0000313" key="1">
    <source>
        <dbReference type="EMBL" id="EUJ64759.1"/>
    </source>
</evidence>
<dbReference type="PATRIC" id="fig|1265822.4.peg.219"/>
<name>W7DIN6_9LIST</name>
<organism evidence="1 2">
    <name type="scientific">Listeria fleischmannii FSL S10-1203</name>
    <dbReference type="NCBI Taxonomy" id="1265822"/>
    <lineage>
        <taxon>Bacteria</taxon>
        <taxon>Bacillati</taxon>
        <taxon>Bacillota</taxon>
        <taxon>Bacilli</taxon>
        <taxon>Bacillales</taxon>
        <taxon>Listeriaceae</taxon>
        <taxon>Listeria</taxon>
    </lineage>
</organism>